<reference evidence="5 6" key="1">
    <citation type="journal article" date="2024" name="Commun. Biol.">
        <title>Comparative genomic analysis of thermophilic fungi reveals convergent evolutionary adaptations and gene losses.</title>
        <authorList>
            <person name="Steindorff A.S."/>
            <person name="Aguilar-Pontes M.V."/>
            <person name="Robinson A.J."/>
            <person name="Andreopoulos B."/>
            <person name="LaButti K."/>
            <person name="Kuo A."/>
            <person name="Mondo S."/>
            <person name="Riley R."/>
            <person name="Otillar R."/>
            <person name="Haridas S."/>
            <person name="Lipzen A."/>
            <person name="Grimwood J."/>
            <person name="Schmutz J."/>
            <person name="Clum A."/>
            <person name="Reid I.D."/>
            <person name="Moisan M.C."/>
            <person name="Butler G."/>
            <person name="Nguyen T.T.M."/>
            <person name="Dewar K."/>
            <person name="Conant G."/>
            <person name="Drula E."/>
            <person name="Henrissat B."/>
            <person name="Hansel C."/>
            <person name="Singer S."/>
            <person name="Hutchinson M.I."/>
            <person name="de Vries R.P."/>
            <person name="Natvig D.O."/>
            <person name="Powell A.J."/>
            <person name="Tsang A."/>
            <person name="Grigoriev I.V."/>
        </authorList>
    </citation>
    <scope>NUCLEOTIDE SEQUENCE [LARGE SCALE GENOMIC DNA]</scope>
    <source>
        <strain evidence="5 6">ATCC 24622</strain>
    </source>
</reference>
<dbReference type="Gene3D" id="4.10.240.10">
    <property type="entry name" value="Zn(2)-C6 fungal-type DNA-binding domain"/>
    <property type="match status" value="1"/>
</dbReference>
<feature type="region of interest" description="Disordered" evidence="3">
    <location>
        <begin position="1"/>
        <end position="30"/>
    </location>
</feature>
<dbReference type="EMBL" id="JAZHXJ010000118">
    <property type="protein sequence ID" value="KAL1873609.1"/>
    <property type="molecule type" value="Genomic_DNA"/>
</dbReference>
<dbReference type="Pfam" id="PF04082">
    <property type="entry name" value="Fungal_trans"/>
    <property type="match status" value="1"/>
</dbReference>
<keyword evidence="6" id="KW-1185">Reference proteome</keyword>
<feature type="domain" description="Zn(2)-C6 fungal-type" evidence="4">
    <location>
        <begin position="31"/>
        <end position="61"/>
    </location>
</feature>
<evidence type="ECO:0000256" key="3">
    <source>
        <dbReference type="SAM" id="MobiDB-lite"/>
    </source>
</evidence>
<evidence type="ECO:0000313" key="5">
    <source>
        <dbReference type="EMBL" id="KAL1873609.1"/>
    </source>
</evidence>
<name>A0ABR3XCF3_9PEZI</name>
<dbReference type="InterPro" id="IPR036864">
    <property type="entry name" value="Zn2-C6_fun-type_DNA-bd_sf"/>
</dbReference>
<keyword evidence="1" id="KW-0479">Metal-binding</keyword>
<dbReference type="Proteomes" id="UP001586593">
    <property type="component" value="Unassembled WGS sequence"/>
</dbReference>
<gene>
    <name evidence="5" type="ORF">VTK73DRAFT_796</name>
</gene>
<dbReference type="PANTHER" id="PTHR47655">
    <property type="entry name" value="QUINIC ACID UTILIZATION ACTIVATOR"/>
    <property type="match status" value="1"/>
</dbReference>
<dbReference type="SMART" id="SM00066">
    <property type="entry name" value="GAL4"/>
    <property type="match status" value="1"/>
</dbReference>
<evidence type="ECO:0000313" key="6">
    <source>
        <dbReference type="Proteomes" id="UP001586593"/>
    </source>
</evidence>
<dbReference type="PROSITE" id="PS50048">
    <property type="entry name" value="ZN2_CY6_FUNGAL_2"/>
    <property type="match status" value="1"/>
</dbReference>
<dbReference type="CDD" id="cd00067">
    <property type="entry name" value="GAL4"/>
    <property type="match status" value="1"/>
</dbReference>
<evidence type="ECO:0000256" key="1">
    <source>
        <dbReference type="ARBA" id="ARBA00022723"/>
    </source>
</evidence>
<dbReference type="InterPro" id="IPR052783">
    <property type="entry name" value="Metabolic/Drug-Res_Regulator"/>
</dbReference>
<dbReference type="CDD" id="cd12148">
    <property type="entry name" value="fungal_TF_MHR"/>
    <property type="match status" value="1"/>
</dbReference>
<dbReference type="Pfam" id="PF00172">
    <property type="entry name" value="Zn_clus"/>
    <property type="match status" value="1"/>
</dbReference>
<protein>
    <recommendedName>
        <fullName evidence="4">Zn(2)-C6 fungal-type domain-containing protein</fullName>
    </recommendedName>
</protein>
<evidence type="ECO:0000256" key="2">
    <source>
        <dbReference type="ARBA" id="ARBA00023242"/>
    </source>
</evidence>
<dbReference type="SMART" id="SM00906">
    <property type="entry name" value="Fungal_trans"/>
    <property type="match status" value="1"/>
</dbReference>
<keyword evidence="2" id="KW-0539">Nucleus</keyword>
<dbReference type="InterPro" id="IPR001138">
    <property type="entry name" value="Zn2Cys6_DnaBD"/>
</dbReference>
<dbReference type="SUPFAM" id="SSF57701">
    <property type="entry name" value="Zn2/Cys6 DNA-binding domain"/>
    <property type="match status" value="1"/>
</dbReference>
<sequence length="745" mass="80687">MDDGPATGGAHDSPSPSQGGSSAKRKRTTRACDHCRSRKHKCNGRQPVCSACDIAGLPCGYGSELRKRGLATGYVRSLELLLGLVFSLVPNGEKTVADLLEQVDFALDDGGKLVMTGKLISNPATLRHRWLDSPVQNELDRRLSHLDANGGARTRSASLDRLDHSAPHRSAAAATAAAVTPFDPIRRTSQDHIAHSMKSVVALDESSADMFVSPTTEQQATKTASAATDAGSVAFPPNSQELLDIYFSFTHCWLPIVEKHRMFKVLYSSSPSQTTTSGDLCTFWAILAHSTIQITRIQDSASTVVVGLDQQQPTPRQLYDQAKRLVPDEEGAASAGHVKALLILGLCNLYRGSVASAWRLVGRAARMCLSLHGQIPERTVSTAVESQVGTLLACFALDTLVSCQLNRPPHLRTADIQVLPPLEEMGLDEWAPWSALESAHSPVKLFPSEPMRAVSTFNYFVGIVKIMNDIMWQPAAKNGDATYAGHYSALQTWHDQLPSHCALPAPLDDRACSPQVLNLHLAFKTTIVLLKRKGGSISSGSISSHSAPRTPLFDGPMTPAIVRLLSYSDRLWRHLVPATFPTYRFFGSLEATMHTSLELDRTSILSGTTPDNPTHMSRYATNFHTTTTDDPMAITPSSNGYSASHAPQQLYKPNLPEGSFPGSIELSNIRTHLPWGEGLDKATDGNAAATYDGLSGNDFLLTDYSALGDLGSLEGIEWATQTSEFMQNLGFAASEPESEMRLHPP</sequence>
<evidence type="ECO:0000259" key="4">
    <source>
        <dbReference type="PROSITE" id="PS50048"/>
    </source>
</evidence>
<proteinExistence type="predicted"/>
<organism evidence="5 6">
    <name type="scientific">Phialemonium thermophilum</name>
    <dbReference type="NCBI Taxonomy" id="223376"/>
    <lineage>
        <taxon>Eukaryota</taxon>
        <taxon>Fungi</taxon>
        <taxon>Dikarya</taxon>
        <taxon>Ascomycota</taxon>
        <taxon>Pezizomycotina</taxon>
        <taxon>Sordariomycetes</taxon>
        <taxon>Sordariomycetidae</taxon>
        <taxon>Cephalothecales</taxon>
        <taxon>Cephalothecaceae</taxon>
        <taxon>Phialemonium</taxon>
    </lineage>
</organism>
<dbReference type="PANTHER" id="PTHR47655:SF2">
    <property type="entry name" value="QUINIC ACID UTILIZATION ACTIVATOR"/>
    <property type="match status" value="1"/>
</dbReference>
<comment type="caution">
    <text evidence="5">The sequence shown here is derived from an EMBL/GenBank/DDBJ whole genome shotgun (WGS) entry which is preliminary data.</text>
</comment>
<dbReference type="InterPro" id="IPR007219">
    <property type="entry name" value="XnlR_reg_dom"/>
</dbReference>
<dbReference type="PROSITE" id="PS00463">
    <property type="entry name" value="ZN2_CY6_FUNGAL_1"/>
    <property type="match status" value="1"/>
</dbReference>
<accession>A0ABR3XCF3</accession>